<keyword evidence="6" id="KW-0269">Exonuclease</keyword>
<organism evidence="11 12">
    <name type="scientific">Leptospirillum ferriphilum YSK</name>
    <dbReference type="NCBI Taxonomy" id="1441628"/>
    <lineage>
        <taxon>Bacteria</taxon>
        <taxon>Pseudomonadati</taxon>
        <taxon>Nitrospirota</taxon>
        <taxon>Nitrospiria</taxon>
        <taxon>Nitrospirales</taxon>
        <taxon>Nitrospiraceae</taxon>
        <taxon>Leptospirillum</taxon>
    </lineage>
</organism>
<proteinExistence type="inferred from homology"/>
<dbReference type="Pfam" id="PF04257">
    <property type="entry name" value="Exonuc_V_gamma"/>
    <property type="match status" value="1"/>
</dbReference>
<reference evidence="11 12" key="2">
    <citation type="journal article" date="2015" name="Biomed. Res. Int.">
        <title>Effects of Arsenite Resistance on the Growth and Functional Gene Expression of Leptospirillum ferriphilum and Acidithiobacillus thiooxidans in Pure Culture and Coculture.</title>
        <authorList>
            <person name="Jiang H."/>
            <person name="Liang Y."/>
            <person name="Yin H."/>
            <person name="Xiao Y."/>
            <person name="Guo X."/>
            <person name="Xu Y."/>
            <person name="Hu Q."/>
            <person name="Liu H."/>
            <person name="Liu X."/>
        </authorList>
    </citation>
    <scope>NUCLEOTIDE SEQUENCE [LARGE SCALE GENOMIC DNA]</scope>
    <source>
        <strain evidence="11 12">YSK</strain>
    </source>
</reference>
<evidence type="ECO:0000256" key="7">
    <source>
        <dbReference type="ARBA" id="ARBA00022840"/>
    </source>
</evidence>
<evidence type="ECO:0000256" key="2">
    <source>
        <dbReference type="ARBA" id="ARBA00022741"/>
    </source>
</evidence>
<evidence type="ECO:0000256" key="8">
    <source>
        <dbReference type="ARBA" id="ARBA00023125"/>
    </source>
</evidence>
<keyword evidence="7" id="KW-0067">ATP-binding</keyword>
<dbReference type="AlphaFoldDB" id="A0A059XTH4"/>
<dbReference type="GO" id="GO:0005524">
    <property type="term" value="F:ATP binding"/>
    <property type="evidence" value="ECO:0007669"/>
    <property type="project" value="UniProtKB-KW"/>
</dbReference>
<dbReference type="HOGENOM" id="CLU_007513_0_0_0"/>
<accession>A0A059XTH4</accession>
<dbReference type="EMBL" id="CP007243">
    <property type="protein sequence ID" value="AIA31919.1"/>
    <property type="molecule type" value="Genomic_DNA"/>
</dbReference>
<sequence length="1095" mass="125218">MLVLHVSNRMERLTDQLFSVIRNDPPPPWSPVTILPQNPTIGRWLNYRLADWQGVAMNIATPLPGAWIRDFLETGFGCSGQGVHFERNALFLRLLRLLPSLRDDPAFSEFRHYLEEGDSSRRLVSLADELSELFDRAMLYRPECLTSWEDSPEELSWPAILWRNMAGGNRPSHFARLLQNFQSLPVLDSLWRESLPDRLFLFGLSGIAPATLDIFLRIGRETPCQVHFFFLNPTDRYWADMVSLRSWQNMEEDLKSYFDPGHPLLAFLGRTARDLHKKLEDAIRPEDPGADVRECFEEPGGTTILSRLQRSMFRMDAAGEFPERLADDGSLRIVSSPSVVREVETLRDFLLDRFLALPDLRLEDVVILAPETELYAGTIRAVFEASGESGSDGEPVLPVTVSDRPPFEATLAEALYGLLRLPVFPLTLSFVERLLTFPEVLDRFSLDRKTASELLEALVRAGFRWGVDKKDRSRDEPEDHTLDWAVSRILEGYCTGREERDSVLPVPPFVLSDDPQGEKAGLLFRLLERFRFWRDRLSGRHPLSVWAESVSALLSDFFVLDPDRDRELFSLGKSLQELCRDIHDIEDMDCTMVTEMLSRRIFRITWRDRFFSGGITFGRMVPLRSIPFRIVCLLGMGESAFPRNDVAQSFDFLREAPRPLDRSVREDDLHLFLETLLSARSSLWISYVGGEGEDGTTGLPSSPVRQLLETLREPFPPEKKGTGLFREVPSDPFDPFCFSREAGSWGSFSSSRAGIVQSRHSRKSSPFSFFVPKKGRLVLSKGPEDSGMGRRIALSRLQSFYRNPPFYQAKNVLNLAVAGERPLLSDEEPFLLDPSREVEDPAQIPWPPVGVLQREQQARKRHERLERLLGGFEGLQEDQPETRRFSLSIGNVLLFGTLSLHRETGLIVQDPFPWKLRPSDLLRAFLAHLAGSLAFSSYRGTILLDPAKDFPRAGLADRPVFWSSEPEEAKRLLRPYLVLYRRFRTRTFPFVPAVSLAYALEQRNQKRGIPDPEKAIAAAQTSWRQLDPWSLDHGQKSSPKNAFRKDARRREGFYPHLFFDPDGEWIKDPFFGLLAQRLWDPVLDRLSPDPEEGKE</sequence>
<gene>
    <name evidence="11" type="ORF">Y981_10335</name>
</gene>
<dbReference type="Gene3D" id="3.40.50.300">
    <property type="entry name" value="P-loop containing nucleotide triphosphate hydrolases"/>
    <property type="match status" value="2"/>
</dbReference>
<dbReference type="PANTHER" id="PTHR30591:SF1">
    <property type="entry name" value="RECBCD ENZYME SUBUNIT RECC"/>
    <property type="match status" value="1"/>
</dbReference>
<dbReference type="GO" id="GO:0006310">
    <property type="term" value="P:DNA recombination"/>
    <property type="evidence" value="ECO:0007669"/>
    <property type="project" value="TreeGrafter"/>
</dbReference>
<dbReference type="GO" id="GO:0008854">
    <property type="term" value="F:exodeoxyribonuclease V activity"/>
    <property type="evidence" value="ECO:0007669"/>
    <property type="project" value="InterPro"/>
</dbReference>
<dbReference type="InterPro" id="IPR041500">
    <property type="entry name" value="RecC_C"/>
</dbReference>
<evidence type="ECO:0000256" key="9">
    <source>
        <dbReference type="ARBA" id="ARBA00023204"/>
    </source>
</evidence>
<dbReference type="Proteomes" id="UP000027059">
    <property type="component" value="Chromosome"/>
</dbReference>
<evidence type="ECO:0000313" key="12">
    <source>
        <dbReference type="Proteomes" id="UP000027059"/>
    </source>
</evidence>
<protein>
    <recommendedName>
        <fullName evidence="10">RecC C-terminal domain-containing protein</fullName>
    </recommendedName>
</protein>
<dbReference type="SUPFAM" id="SSF52540">
    <property type="entry name" value="P-loop containing nucleoside triphosphate hydrolases"/>
    <property type="match status" value="2"/>
</dbReference>
<dbReference type="GO" id="GO:0009338">
    <property type="term" value="C:exodeoxyribonuclease V complex"/>
    <property type="evidence" value="ECO:0007669"/>
    <property type="project" value="InterPro"/>
</dbReference>
<keyword evidence="4" id="KW-0378">Hydrolase</keyword>
<keyword evidence="12" id="KW-1185">Reference proteome</keyword>
<dbReference type="Gene3D" id="3.40.50.10930">
    <property type="match status" value="1"/>
</dbReference>
<dbReference type="Pfam" id="PF17946">
    <property type="entry name" value="RecC_C"/>
    <property type="match status" value="1"/>
</dbReference>
<evidence type="ECO:0000256" key="4">
    <source>
        <dbReference type="ARBA" id="ARBA00022801"/>
    </source>
</evidence>
<keyword evidence="1" id="KW-0540">Nuclease</keyword>
<keyword evidence="8" id="KW-0238">DNA-binding</keyword>
<dbReference type="GO" id="GO:0006281">
    <property type="term" value="P:DNA repair"/>
    <property type="evidence" value="ECO:0007669"/>
    <property type="project" value="UniProtKB-KW"/>
</dbReference>
<evidence type="ECO:0000259" key="10">
    <source>
        <dbReference type="Pfam" id="PF17946"/>
    </source>
</evidence>
<evidence type="ECO:0000256" key="6">
    <source>
        <dbReference type="ARBA" id="ARBA00022839"/>
    </source>
</evidence>
<dbReference type="RefSeq" id="WP_038505946.1">
    <property type="nucleotide sequence ID" value="NZ_CP007243.1"/>
</dbReference>
<feature type="domain" description="RecC C-terminal" evidence="10">
    <location>
        <begin position="845"/>
        <end position="1001"/>
    </location>
</feature>
<evidence type="ECO:0000256" key="1">
    <source>
        <dbReference type="ARBA" id="ARBA00022722"/>
    </source>
</evidence>
<dbReference type="Gene3D" id="1.10.10.160">
    <property type="match status" value="1"/>
</dbReference>
<dbReference type="InterPro" id="IPR006697">
    <property type="entry name" value="RecC"/>
</dbReference>
<dbReference type="InterPro" id="IPR013986">
    <property type="entry name" value="DExx_box_DNA_helicase_dom_sf"/>
</dbReference>
<evidence type="ECO:0000256" key="5">
    <source>
        <dbReference type="ARBA" id="ARBA00022806"/>
    </source>
</evidence>
<keyword evidence="5" id="KW-0347">Helicase</keyword>
<keyword evidence="9" id="KW-0234">DNA repair</keyword>
<dbReference type="PIRSF" id="PIRSF000980">
    <property type="entry name" value="RecC"/>
    <property type="match status" value="1"/>
</dbReference>
<reference evidence="12" key="1">
    <citation type="submission" date="2014-02" db="EMBL/GenBank/DDBJ databases">
        <title>Complete genome sequence and comparative genomic analysis of the nitrogen-fixing bacterium Leptospirillum ferriphilum YSK.</title>
        <authorList>
            <person name="Guo X."/>
            <person name="Yin H."/>
            <person name="Liang Y."/>
            <person name="Hu Q."/>
            <person name="Ma L."/>
            <person name="Xiao Y."/>
            <person name="Zhang X."/>
            <person name="Qiu G."/>
            <person name="Liu X."/>
        </authorList>
    </citation>
    <scope>NUCLEOTIDE SEQUENCE [LARGE SCALE GENOMIC DNA]</scope>
    <source>
        <strain evidence="12">YSK</strain>
    </source>
</reference>
<evidence type="ECO:0000313" key="11">
    <source>
        <dbReference type="EMBL" id="AIA31919.1"/>
    </source>
</evidence>
<keyword evidence="2" id="KW-0547">Nucleotide-binding</keyword>
<name>A0A059XTH4_9BACT</name>
<dbReference type="GO" id="GO:0003677">
    <property type="term" value="F:DNA binding"/>
    <property type="evidence" value="ECO:0007669"/>
    <property type="project" value="UniProtKB-KW"/>
</dbReference>
<dbReference type="PANTHER" id="PTHR30591">
    <property type="entry name" value="RECBCD ENZYME SUBUNIT RECC"/>
    <property type="match status" value="1"/>
</dbReference>
<dbReference type="InterPro" id="IPR027417">
    <property type="entry name" value="P-loop_NTPase"/>
</dbReference>
<dbReference type="OrthoDB" id="9762834at2"/>
<dbReference type="InterPro" id="IPR011335">
    <property type="entry name" value="Restrct_endonuc-II-like"/>
</dbReference>
<dbReference type="GO" id="GO:0004386">
    <property type="term" value="F:helicase activity"/>
    <property type="evidence" value="ECO:0007669"/>
    <property type="project" value="UniProtKB-KW"/>
</dbReference>
<keyword evidence="3" id="KW-0227">DNA damage</keyword>
<dbReference type="KEGG" id="lfp:Y981_10335"/>
<dbReference type="SUPFAM" id="SSF52980">
    <property type="entry name" value="Restriction endonuclease-like"/>
    <property type="match status" value="1"/>
</dbReference>
<dbReference type="HAMAP" id="MF_01486">
    <property type="entry name" value="RecC"/>
    <property type="match status" value="1"/>
</dbReference>
<evidence type="ECO:0000256" key="3">
    <source>
        <dbReference type="ARBA" id="ARBA00022763"/>
    </source>
</evidence>